<organism evidence="1">
    <name type="scientific">Myoviridae sp. ctwmI4</name>
    <dbReference type="NCBI Taxonomy" id="2826710"/>
    <lineage>
        <taxon>Viruses</taxon>
        <taxon>Duplodnaviria</taxon>
        <taxon>Heunggongvirae</taxon>
        <taxon>Uroviricota</taxon>
        <taxon>Caudoviricetes</taxon>
    </lineage>
</organism>
<name>A0A8S5LUK9_9CAUD</name>
<dbReference type="EMBL" id="BK014739">
    <property type="protein sequence ID" value="DAD73578.1"/>
    <property type="molecule type" value="Genomic_DNA"/>
</dbReference>
<sequence length="37" mass="4255">MGLCMGMYISLVHGYESVILENLRVLLVYTNFIIVLH</sequence>
<accession>A0A8S5LUK9</accession>
<protein>
    <submittedName>
        <fullName evidence="1">Uncharacterized protein</fullName>
    </submittedName>
</protein>
<evidence type="ECO:0000313" key="1">
    <source>
        <dbReference type="EMBL" id="DAD73578.1"/>
    </source>
</evidence>
<reference evidence="1" key="1">
    <citation type="journal article" date="2021" name="Proc. Natl. Acad. Sci. U.S.A.">
        <title>A Catalog of Tens of Thousands of Viruses from Human Metagenomes Reveals Hidden Associations with Chronic Diseases.</title>
        <authorList>
            <person name="Tisza M.J."/>
            <person name="Buck C.B."/>
        </authorList>
    </citation>
    <scope>NUCLEOTIDE SEQUENCE</scope>
    <source>
        <strain evidence="1">CtwmI4</strain>
    </source>
</reference>
<proteinExistence type="predicted"/>